<accession>A0A3E2TNG3</accession>
<feature type="domain" description="HTH deoR-type" evidence="4">
    <location>
        <begin position="3"/>
        <end position="58"/>
    </location>
</feature>
<dbReference type="SMART" id="SM00420">
    <property type="entry name" value="HTH_DEOR"/>
    <property type="match status" value="1"/>
</dbReference>
<dbReference type="GO" id="GO:0003700">
    <property type="term" value="F:DNA-binding transcription factor activity"/>
    <property type="evidence" value="ECO:0007669"/>
    <property type="project" value="InterPro"/>
</dbReference>
<dbReference type="InterPro" id="IPR014036">
    <property type="entry name" value="DeoR-like_C"/>
</dbReference>
<dbReference type="Gene3D" id="1.10.10.10">
    <property type="entry name" value="Winged helix-like DNA-binding domain superfamily/Winged helix DNA-binding domain"/>
    <property type="match status" value="1"/>
</dbReference>
<dbReference type="PROSITE" id="PS00894">
    <property type="entry name" value="HTH_DEOR_1"/>
    <property type="match status" value="1"/>
</dbReference>
<dbReference type="InterPro" id="IPR036390">
    <property type="entry name" value="WH_DNA-bd_sf"/>
</dbReference>
<evidence type="ECO:0000256" key="3">
    <source>
        <dbReference type="ARBA" id="ARBA00023163"/>
    </source>
</evidence>
<evidence type="ECO:0000256" key="1">
    <source>
        <dbReference type="ARBA" id="ARBA00023015"/>
    </source>
</evidence>
<dbReference type="Pfam" id="PF08220">
    <property type="entry name" value="HTH_DeoR"/>
    <property type="match status" value="1"/>
</dbReference>
<keyword evidence="1" id="KW-0805">Transcription regulation</keyword>
<dbReference type="RefSeq" id="WP_117528320.1">
    <property type="nucleotide sequence ID" value="NZ_JAQDKA010000018.1"/>
</dbReference>
<dbReference type="InterPro" id="IPR001034">
    <property type="entry name" value="DeoR_HTH"/>
</dbReference>
<organism evidence="5 6">
    <name type="scientific">Coprococcus catus</name>
    <dbReference type="NCBI Taxonomy" id="116085"/>
    <lineage>
        <taxon>Bacteria</taxon>
        <taxon>Bacillati</taxon>
        <taxon>Bacillota</taxon>
        <taxon>Clostridia</taxon>
        <taxon>Lachnospirales</taxon>
        <taxon>Lachnospiraceae</taxon>
        <taxon>Coprococcus</taxon>
    </lineage>
</organism>
<dbReference type="SUPFAM" id="SSF46785">
    <property type="entry name" value="Winged helix' DNA-binding domain"/>
    <property type="match status" value="1"/>
</dbReference>
<dbReference type="InterPro" id="IPR050313">
    <property type="entry name" value="Carb_Metab_HTH_regulators"/>
</dbReference>
<dbReference type="Gene3D" id="3.40.50.1360">
    <property type="match status" value="1"/>
</dbReference>
<dbReference type="Pfam" id="PF00455">
    <property type="entry name" value="DeoRC"/>
    <property type="match status" value="1"/>
</dbReference>
<dbReference type="InterPro" id="IPR018356">
    <property type="entry name" value="Tscrpt_reg_HTH_DeoR_CS"/>
</dbReference>
<reference evidence="5 6" key="1">
    <citation type="submission" date="2018-08" db="EMBL/GenBank/DDBJ databases">
        <title>A genome reference for cultivated species of the human gut microbiota.</title>
        <authorList>
            <person name="Zou Y."/>
            <person name="Xue W."/>
            <person name="Luo G."/>
        </authorList>
    </citation>
    <scope>NUCLEOTIDE SEQUENCE [LARGE SCALE GENOMIC DNA]</scope>
    <source>
        <strain evidence="5 6">AF45-17</strain>
    </source>
</reference>
<dbReference type="PRINTS" id="PR00037">
    <property type="entry name" value="HTHLACR"/>
</dbReference>
<gene>
    <name evidence="5" type="ORF">DW070_08205</name>
</gene>
<comment type="caution">
    <text evidence="5">The sequence shown here is derived from an EMBL/GenBank/DDBJ whole genome shotgun (WGS) entry which is preliminary data.</text>
</comment>
<dbReference type="Proteomes" id="UP000260773">
    <property type="component" value="Unassembled WGS sequence"/>
</dbReference>
<dbReference type="EMBL" id="QVEP01000016">
    <property type="protein sequence ID" value="RGB79940.1"/>
    <property type="molecule type" value="Genomic_DNA"/>
</dbReference>
<dbReference type="SUPFAM" id="SSF100950">
    <property type="entry name" value="NagB/RpiA/CoA transferase-like"/>
    <property type="match status" value="1"/>
</dbReference>
<sequence length="246" mass="26953">MLTEQRYETILRMLEERGSVTVTELKDLLDASESTVRRDITALGKAGRLIKVFGGAVAMEHIMTGSEPTVAQKVEVNREEKCRIASYAARLIEPEDFIFLDAGTTTGYMMDYLEEKNATFVTNAVVHAQKLAEMGMKVLLVGGELKSSTEAIVGGQATEMIRRYHFTKGFFGTNGVTKKTGFTTPEASEAVVKEIAMAHCRDRYVLADHDKFGKVSSVTFGAFQSAIILTDRKVPGLDDAGNVIVV</sequence>
<dbReference type="PANTHER" id="PTHR30363">
    <property type="entry name" value="HTH-TYPE TRANSCRIPTIONAL REGULATOR SRLR-RELATED"/>
    <property type="match status" value="1"/>
</dbReference>
<dbReference type="InterPro" id="IPR037171">
    <property type="entry name" value="NagB/RpiA_transferase-like"/>
</dbReference>
<evidence type="ECO:0000313" key="6">
    <source>
        <dbReference type="Proteomes" id="UP000260773"/>
    </source>
</evidence>
<evidence type="ECO:0000259" key="4">
    <source>
        <dbReference type="PROSITE" id="PS51000"/>
    </source>
</evidence>
<dbReference type="AlphaFoldDB" id="A0A3E2TNG3"/>
<proteinExistence type="predicted"/>
<dbReference type="PROSITE" id="PS51000">
    <property type="entry name" value="HTH_DEOR_2"/>
    <property type="match status" value="1"/>
</dbReference>
<evidence type="ECO:0000256" key="2">
    <source>
        <dbReference type="ARBA" id="ARBA00023125"/>
    </source>
</evidence>
<evidence type="ECO:0000313" key="5">
    <source>
        <dbReference type="EMBL" id="RGB79940.1"/>
    </source>
</evidence>
<protein>
    <submittedName>
        <fullName evidence="5">DeoR/GlpR transcriptional regulator</fullName>
    </submittedName>
</protein>
<name>A0A3E2TNG3_9FIRM</name>
<keyword evidence="3" id="KW-0804">Transcription</keyword>
<dbReference type="InterPro" id="IPR036388">
    <property type="entry name" value="WH-like_DNA-bd_sf"/>
</dbReference>
<dbReference type="PANTHER" id="PTHR30363:SF56">
    <property type="entry name" value="TRANSCRIPTIONAL REGULATOR, DEOR FAMILY"/>
    <property type="match status" value="1"/>
</dbReference>
<dbReference type="SMART" id="SM01134">
    <property type="entry name" value="DeoRC"/>
    <property type="match status" value="1"/>
</dbReference>
<keyword evidence="2" id="KW-0238">DNA-binding</keyword>
<dbReference type="GO" id="GO:0003677">
    <property type="term" value="F:DNA binding"/>
    <property type="evidence" value="ECO:0007669"/>
    <property type="project" value="UniProtKB-KW"/>
</dbReference>